<dbReference type="Proteomes" id="UP001280156">
    <property type="component" value="Unassembled WGS sequence"/>
</dbReference>
<name>A0ABU4YC54_9HYPH</name>
<keyword evidence="2" id="KW-0560">Oxidoreductase</keyword>
<evidence type="ECO:0000313" key="5">
    <source>
        <dbReference type="Proteomes" id="UP001280156"/>
    </source>
</evidence>
<evidence type="ECO:0000259" key="3">
    <source>
        <dbReference type="SMART" id="SM01008"/>
    </source>
</evidence>
<dbReference type="Gene3D" id="3.30.365.10">
    <property type="entry name" value="Aldehyde oxidase/xanthine dehydrogenase, molybdopterin binding domain"/>
    <property type="match status" value="4"/>
</dbReference>
<organism evidence="4 5">
    <name type="scientific">Mesorhizobium humile</name>
    <dbReference type="NCBI Taxonomy" id="3072313"/>
    <lineage>
        <taxon>Bacteria</taxon>
        <taxon>Pseudomonadati</taxon>
        <taxon>Pseudomonadota</taxon>
        <taxon>Alphaproteobacteria</taxon>
        <taxon>Hyphomicrobiales</taxon>
        <taxon>Phyllobacteriaceae</taxon>
        <taxon>Mesorhizobium</taxon>
    </lineage>
</organism>
<dbReference type="InterPro" id="IPR016208">
    <property type="entry name" value="Ald_Oxase/xanthine_DH-like"/>
</dbReference>
<dbReference type="InterPro" id="IPR000674">
    <property type="entry name" value="Ald_Oxase/Xan_DH_a/b"/>
</dbReference>
<dbReference type="RefSeq" id="WP_320295393.1">
    <property type="nucleotide sequence ID" value="NZ_JAVIIU010000004.1"/>
</dbReference>
<gene>
    <name evidence="4" type="ORF">RFM52_04870</name>
</gene>
<dbReference type="PANTHER" id="PTHR11908">
    <property type="entry name" value="XANTHINE DEHYDROGENASE"/>
    <property type="match status" value="1"/>
</dbReference>
<dbReference type="Gene3D" id="3.90.1170.50">
    <property type="entry name" value="Aldehyde oxidase/xanthine dehydrogenase, a/b hammerhead"/>
    <property type="match status" value="1"/>
</dbReference>
<evidence type="ECO:0000256" key="1">
    <source>
        <dbReference type="ARBA" id="ARBA00022505"/>
    </source>
</evidence>
<comment type="caution">
    <text evidence="4">The sequence shown here is derived from an EMBL/GenBank/DDBJ whole genome shotgun (WGS) entry which is preliminary data.</text>
</comment>
<dbReference type="Pfam" id="PF02738">
    <property type="entry name" value="MoCoBD_1"/>
    <property type="match status" value="1"/>
</dbReference>
<dbReference type="SMART" id="SM01008">
    <property type="entry name" value="Ald_Xan_dh_C"/>
    <property type="match status" value="1"/>
</dbReference>
<accession>A0ABU4YC54</accession>
<dbReference type="InterPro" id="IPR037165">
    <property type="entry name" value="AldOxase/xan_DH_Mopterin-bd_sf"/>
</dbReference>
<dbReference type="SUPFAM" id="SSF54665">
    <property type="entry name" value="CO dehydrogenase molybdoprotein N-domain-like"/>
    <property type="match status" value="1"/>
</dbReference>
<dbReference type="InterPro" id="IPR008274">
    <property type="entry name" value="AldOxase/xan_DH_MoCoBD1"/>
</dbReference>
<protein>
    <submittedName>
        <fullName evidence="4">Xanthine dehydrogenase family protein molybdopterin-binding subunit</fullName>
    </submittedName>
</protein>
<dbReference type="InterPro" id="IPR036856">
    <property type="entry name" value="Ald_Oxase/Xan_DH_a/b_sf"/>
</dbReference>
<evidence type="ECO:0000313" key="4">
    <source>
        <dbReference type="EMBL" id="MDX8484515.1"/>
    </source>
</evidence>
<dbReference type="PANTHER" id="PTHR11908:SF132">
    <property type="entry name" value="ALDEHYDE OXIDASE 1-RELATED"/>
    <property type="match status" value="1"/>
</dbReference>
<proteinExistence type="predicted"/>
<dbReference type="InterPro" id="IPR046867">
    <property type="entry name" value="AldOxase/xan_DH_MoCoBD2"/>
</dbReference>
<dbReference type="SUPFAM" id="SSF56003">
    <property type="entry name" value="Molybdenum cofactor-binding domain"/>
    <property type="match status" value="1"/>
</dbReference>
<keyword evidence="1" id="KW-0500">Molybdenum</keyword>
<dbReference type="Pfam" id="PF20256">
    <property type="entry name" value="MoCoBD_2"/>
    <property type="match status" value="1"/>
</dbReference>
<sequence length="782" mass="83233">MGIEGVGARVARKEDKRFITGGGRYVDDMVVPGMKHAVFVRSPHAHAQIKKIDVKKAQAMPGVVGVLTGKELKADGIGNLICGWMIHSKDGTPMKMGAWSPLAIDKVRYVGDAVVIVVADTKGQARDAAEAVEITYKELKAVVDATKAIQAGAPQIHAESDNNLIFDWEIGDAKATDAAIKSAAHVTRMKIVNNRLVPNAMEPRAALGHYDKAEDHYTCWTTSQNPHVARLVMSAFYNVAPENKLRVIAPDVGGGFGSKIYIYPEEIVCLWASKKTGVPVKWVADRTESFLSDAHGRDHVSTVEMAFDKDNRITGFKVDTIANLGAYMSLFSSCVPTYLYATLLSGQYNIPAIHANVRTVYTNTAPVDAYRGAGRPEATYLLERTMETAARELGVSPAELRRRNFITSFPHQTPVIMNYDAGDYNASLDAAMKAADYAGFTKRRADAGKQGKLRGIGMSCYIEACGIAPSAAVGSLGAGVGLWESAEVRVNAVGTIEVLTGSHSHGQGHETTFAQLVTQRFGVPLDSVSIVHGDTDKVQMGMGTYGSRSGAVGMSAIVKALDKVEAKAKKIAAHLLEADEGDIVIENGEVKVAGTDKSLPWFQVALASYTAHNLPAGMEPGLKETAFYDPSNFTFPAGCYICEVEIDPETGTTEIIQFVAADDFGNIINPMIVEGQVHGGIAQGVGQALLEGAHYDSSGQLLTASYMDYTMPRAGDLPSFKVSTSNTPCPGNPLGIKGCGEAGAIGSPPAVINAITDALGVVDIAMPASPATVWATIRATKH</sequence>
<dbReference type="EMBL" id="JAVIIV010000002">
    <property type="protein sequence ID" value="MDX8484515.1"/>
    <property type="molecule type" value="Genomic_DNA"/>
</dbReference>
<feature type="domain" description="Aldehyde oxidase/xanthine dehydrogenase a/b hammerhead" evidence="3">
    <location>
        <begin position="20"/>
        <end position="140"/>
    </location>
</feature>
<keyword evidence="5" id="KW-1185">Reference proteome</keyword>
<evidence type="ECO:0000256" key="2">
    <source>
        <dbReference type="ARBA" id="ARBA00023002"/>
    </source>
</evidence>
<dbReference type="Pfam" id="PF01315">
    <property type="entry name" value="Ald_Xan_dh_C"/>
    <property type="match status" value="1"/>
</dbReference>
<reference evidence="4 5" key="1">
    <citation type="submission" date="2023-08" db="EMBL/GenBank/DDBJ databases">
        <title>Implementing the SeqCode for naming new Mesorhizobium species isolated from Vachellia karroo root nodules.</title>
        <authorList>
            <person name="Van Lill M."/>
        </authorList>
    </citation>
    <scope>NUCLEOTIDE SEQUENCE [LARGE SCALE GENOMIC DNA]</scope>
    <source>
        <strain evidence="4 5">VK2B</strain>
    </source>
</reference>